<dbReference type="EMBL" id="MLJW01000098">
    <property type="protein sequence ID" value="OIR00138.1"/>
    <property type="molecule type" value="Genomic_DNA"/>
</dbReference>
<dbReference type="Pfam" id="PF02687">
    <property type="entry name" value="FtsX"/>
    <property type="match status" value="1"/>
</dbReference>
<keyword evidence="4 7" id="KW-1133">Transmembrane helix</keyword>
<organism evidence="10">
    <name type="scientific">mine drainage metagenome</name>
    <dbReference type="NCBI Taxonomy" id="410659"/>
    <lineage>
        <taxon>unclassified sequences</taxon>
        <taxon>metagenomes</taxon>
        <taxon>ecological metagenomes</taxon>
    </lineage>
</organism>
<evidence type="ECO:0000256" key="5">
    <source>
        <dbReference type="ARBA" id="ARBA00023136"/>
    </source>
</evidence>
<evidence type="ECO:0000256" key="7">
    <source>
        <dbReference type="SAM" id="Phobius"/>
    </source>
</evidence>
<keyword evidence="10" id="KW-0547">Nucleotide-binding</keyword>
<evidence type="ECO:0000313" key="10">
    <source>
        <dbReference type="EMBL" id="OIR00138.1"/>
    </source>
</evidence>
<proteinExistence type="inferred from homology"/>
<dbReference type="Pfam" id="PF12704">
    <property type="entry name" value="MacB_PCD"/>
    <property type="match status" value="1"/>
</dbReference>
<dbReference type="GO" id="GO:0022857">
    <property type="term" value="F:transmembrane transporter activity"/>
    <property type="evidence" value="ECO:0007669"/>
    <property type="project" value="TreeGrafter"/>
</dbReference>
<accession>A0A1J5RWF4</accession>
<sequence length="420" mass="46614">MFKLLSILWNSFRLAFQELKVNKLRTFLSLFGVTIGIFCIIGVLATIDSLKRYTQQRMKTIGAKVVWIDKWNYSDGADGPDFPWWKYYKRPANKYSDIAFLKANSQQAENIAFFLQSRNMSVDYQSSTLQNISFYAVTNDFEKIQDLKIQEGRYLSEAEFNDGAQVCVIGYKNAETLFGNPVLAVGKNISIDSKRMTIVGLIESQGSGGFGYDFDHCVLVSYKFFATMFKAENADRNYIIAQAKDGVQIDGLIDELRGNMRQLRKLSPQQEDNFTVNDVSKFFGTIIDGFLEKLNLGGWAIAGLSLVVGAFGVANIMFVTVRERTSQIGLKKALGAKSRTILTEFLLESAFLCIIGGLVGLFLVWLLTLAMSTGSNFPITIAPNIIALAMSICIVLGILSGIIPAAIAARMDPVVAIRTK</sequence>
<evidence type="ECO:0000259" key="9">
    <source>
        <dbReference type="Pfam" id="PF12704"/>
    </source>
</evidence>
<name>A0A1J5RWF4_9ZZZZ</name>
<evidence type="ECO:0000256" key="3">
    <source>
        <dbReference type="ARBA" id="ARBA00022692"/>
    </source>
</evidence>
<reference evidence="10" key="1">
    <citation type="submission" date="2016-10" db="EMBL/GenBank/DDBJ databases">
        <title>Sequence of Gallionella enrichment culture.</title>
        <authorList>
            <person name="Poehlein A."/>
            <person name="Muehling M."/>
            <person name="Daniel R."/>
        </authorList>
    </citation>
    <scope>NUCLEOTIDE SEQUENCE</scope>
</reference>
<feature type="transmembrane region" description="Helical" evidence="7">
    <location>
        <begin position="27"/>
        <end position="47"/>
    </location>
</feature>
<dbReference type="EC" id="3.6.3.-" evidence="10"/>
<keyword evidence="10" id="KW-0067">ATP-binding</keyword>
<feature type="domain" description="ABC3 transporter permease C-terminal" evidence="8">
    <location>
        <begin position="300"/>
        <end position="413"/>
    </location>
</feature>
<dbReference type="InterPro" id="IPR003838">
    <property type="entry name" value="ABC3_permease_C"/>
</dbReference>
<dbReference type="InterPro" id="IPR050250">
    <property type="entry name" value="Macrolide_Exporter_MacB"/>
</dbReference>
<dbReference type="GO" id="GO:0005524">
    <property type="term" value="F:ATP binding"/>
    <property type="evidence" value="ECO:0007669"/>
    <property type="project" value="UniProtKB-KW"/>
</dbReference>
<evidence type="ECO:0000256" key="4">
    <source>
        <dbReference type="ARBA" id="ARBA00022989"/>
    </source>
</evidence>
<dbReference type="InterPro" id="IPR025857">
    <property type="entry name" value="MacB_PCD"/>
</dbReference>
<evidence type="ECO:0000256" key="1">
    <source>
        <dbReference type="ARBA" id="ARBA00004651"/>
    </source>
</evidence>
<dbReference type="PANTHER" id="PTHR30572">
    <property type="entry name" value="MEMBRANE COMPONENT OF TRANSPORTER-RELATED"/>
    <property type="match status" value="1"/>
</dbReference>
<dbReference type="PANTHER" id="PTHR30572:SF4">
    <property type="entry name" value="ABC TRANSPORTER PERMEASE YTRF"/>
    <property type="match status" value="1"/>
</dbReference>
<keyword evidence="10" id="KW-0378">Hydrolase</keyword>
<feature type="domain" description="MacB-like periplasmic core" evidence="9">
    <location>
        <begin position="26"/>
        <end position="257"/>
    </location>
</feature>
<dbReference type="AlphaFoldDB" id="A0A1J5RWF4"/>
<feature type="transmembrane region" description="Helical" evidence="7">
    <location>
        <begin position="341"/>
        <end position="365"/>
    </location>
</feature>
<evidence type="ECO:0000256" key="6">
    <source>
        <dbReference type="ARBA" id="ARBA00038076"/>
    </source>
</evidence>
<comment type="caution">
    <text evidence="10">The sequence shown here is derived from an EMBL/GenBank/DDBJ whole genome shotgun (WGS) entry which is preliminary data.</text>
</comment>
<dbReference type="GO" id="GO:0016787">
    <property type="term" value="F:hydrolase activity"/>
    <property type="evidence" value="ECO:0007669"/>
    <property type="project" value="UniProtKB-KW"/>
</dbReference>
<comment type="subcellular location">
    <subcellularLocation>
        <location evidence="1">Cell membrane</location>
        <topology evidence="1">Multi-pass membrane protein</topology>
    </subcellularLocation>
</comment>
<feature type="transmembrane region" description="Helical" evidence="7">
    <location>
        <begin position="385"/>
        <end position="409"/>
    </location>
</feature>
<evidence type="ECO:0000259" key="8">
    <source>
        <dbReference type="Pfam" id="PF02687"/>
    </source>
</evidence>
<protein>
    <submittedName>
        <fullName evidence="10">Macrolide export ATP-binding/permease protein MacB</fullName>
        <ecNumber evidence="10">3.6.3.-</ecNumber>
    </submittedName>
</protein>
<gene>
    <name evidence="10" type="primary">macB_42</name>
    <name evidence="10" type="ORF">GALL_177840</name>
</gene>
<keyword evidence="3 7" id="KW-0812">Transmembrane</keyword>
<feature type="transmembrane region" description="Helical" evidence="7">
    <location>
        <begin position="297"/>
        <end position="321"/>
    </location>
</feature>
<dbReference type="GO" id="GO:0005886">
    <property type="term" value="C:plasma membrane"/>
    <property type="evidence" value="ECO:0007669"/>
    <property type="project" value="UniProtKB-SubCell"/>
</dbReference>
<evidence type="ECO:0000256" key="2">
    <source>
        <dbReference type="ARBA" id="ARBA00022475"/>
    </source>
</evidence>
<comment type="similarity">
    <text evidence="6">Belongs to the ABC-4 integral membrane protein family.</text>
</comment>
<keyword evidence="5 7" id="KW-0472">Membrane</keyword>
<keyword evidence="2" id="KW-1003">Cell membrane</keyword>